<feature type="compositionally biased region" description="Low complexity" evidence="1">
    <location>
        <begin position="297"/>
        <end position="310"/>
    </location>
</feature>
<evidence type="ECO:0000313" key="3">
    <source>
        <dbReference type="EMBL" id="WPD19876.1"/>
    </source>
</evidence>
<proteinExistence type="predicted"/>
<gene>
    <name evidence="3" type="ORF">Q5761_04295</name>
</gene>
<feature type="transmembrane region" description="Helical" evidence="2">
    <location>
        <begin position="85"/>
        <end position="111"/>
    </location>
</feature>
<feature type="transmembrane region" description="Helical" evidence="2">
    <location>
        <begin position="60"/>
        <end position="78"/>
    </location>
</feature>
<dbReference type="EMBL" id="CP132508">
    <property type="protein sequence ID" value="WPD19876.1"/>
    <property type="molecule type" value="Genomic_DNA"/>
</dbReference>
<feature type="transmembrane region" description="Helical" evidence="2">
    <location>
        <begin position="37"/>
        <end position="54"/>
    </location>
</feature>
<feature type="transmembrane region" description="Helical" evidence="2">
    <location>
        <begin position="117"/>
        <end position="139"/>
    </location>
</feature>
<keyword evidence="2" id="KW-0812">Transmembrane</keyword>
<keyword evidence="3" id="KW-0378">Hydrolase</keyword>
<name>A0ABZ0QQX8_9FIRM</name>
<keyword evidence="4" id="KW-1185">Reference proteome</keyword>
<feature type="transmembrane region" description="Helical" evidence="2">
    <location>
        <begin position="6"/>
        <end position="25"/>
    </location>
</feature>
<accession>A0ABZ0QQX8</accession>
<dbReference type="GO" id="GO:0016787">
    <property type="term" value="F:hydrolase activity"/>
    <property type="evidence" value="ECO:0007669"/>
    <property type="project" value="UniProtKB-KW"/>
</dbReference>
<evidence type="ECO:0000313" key="4">
    <source>
        <dbReference type="Proteomes" id="UP001304683"/>
    </source>
</evidence>
<protein>
    <submittedName>
        <fullName evidence="3">Sigma-E processing peptidase SpoIIGA</fullName>
        <ecNumber evidence="3">3.4.23.-</ecNumber>
    </submittedName>
</protein>
<feature type="region of interest" description="Disordered" evidence="1">
    <location>
        <begin position="323"/>
        <end position="405"/>
    </location>
</feature>
<organism evidence="3 4">
    <name type="scientific">Thermaerobacter composti</name>
    <dbReference type="NCBI Taxonomy" id="554949"/>
    <lineage>
        <taxon>Bacteria</taxon>
        <taxon>Bacillati</taxon>
        <taxon>Bacillota</taxon>
        <taxon>Clostridia</taxon>
        <taxon>Eubacteriales</taxon>
        <taxon>Clostridiales Family XVII. Incertae Sedis</taxon>
        <taxon>Thermaerobacter</taxon>
    </lineage>
</organism>
<dbReference type="InterPro" id="IPR005081">
    <property type="entry name" value="SpoIIGA"/>
</dbReference>
<dbReference type="EC" id="3.4.23.-" evidence="3"/>
<sequence>MPYVYLDLFVLVNAVVDYALLAATAQATQARTSRGRLLLATAWGTAFACLVALAPDGPWSRLPGIVLASTAMLLLAFWPVAPRRLLALAAWFYGLACFVAGGALAVLSLVAGRGLPAGAPVVALVPAVGAAVAAGRFFFQAWRRRSLPGPLYVTLRVACEGRAVDLPALVDTGNQLRDPLTGLAVVVVEEQAVAPLLPPALRQAVAADDDIAAWARAAVAAGWAERLRIVPFASIGRERGFLAGFRPDALWVRWPEPVGGRGPEEGGRPAAGARPRLADPPWPQAGRGGAAERGGHRAPAGSSGSTAGAETGEVALPSTEVAAAVSEPDPGREGDPVVLDAARPGGAGTDAAAPPAPAESGQGRAGADATGVPGAPAASTTAARCPAGGERSPVPDPGRSAAGVRPGERWRALGPAVVAVFPGRFTGDQHYVALLPTALLEAPDAAGPASSRVS</sequence>
<feature type="compositionally biased region" description="Low complexity" evidence="1">
    <location>
        <begin position="341"/>
        <end position="353"/>
    </location>
</feature>
<keyword evidence="2" id="KW-0472">Membrane</keyword>
<evidence type="ECO:0000256" key="2">
    <source>
        <dbReference type="SAM" id="Phobius"/>
    </source>
</evidence>
<keyword evidence="2" id="KW-1133">Transmembrane helix</keyword>
<reference evidence="3 4" key="1">
    <citation type="submission" date="2023-08" db="EMBL/GenBank/DDBJ databases">
        <title>Genome sequence of Thermaerobacter compostii strain Ins1, a spore-forming filamentous bacterium isolated from a deep geothermal reservoir.</title>
        <authorList>
            <person name="Bregnard D."/>
            <person name="Gonzalez D."/>
            <person name="Junier P."/>
        </authorList>
    </citation>
    <scope>NUCLEOTIDE SEQUENCE [LARGE SCALE GENOMIC DNA]</scope>
    <source>
        <strain evidence="3 4">Ins1</strain>
    </source>
</reference>
<dbReference type="Pfam" id="PF03419">
    <property type="entry name" value="Peptidase_U4"/>
    <property type="match status" value="1"/>
</dbReference>
<evidence type="ECO:0000256" key="1">
    <source>
        <dbReference type="SAM" id="MobiDB-lite"/>
    </source>
</evidence>
<feature type="region of interest" description="Disordered" evidence="1">
    <location>
        <begin position="253"/>
        <end position="310"/>
    </location>
</feature>
<dbReference type="Proteomes" id="UP001304683">
    <property type="component" value="Chromosome"/>
</dbReference>
<dbReference type="RefSeq" id="WP_318751326.1">
    <property type="nucleotide sequence ID" value="NZ_CP132508.1"/>
</dbReference>